<keyword evidence="2" id="KW-1185">Reference proteome</keyword>
<reference evidence="1" key="1">
    <citation type="submission" date="2021-12" db="EMBL/GenBank/DDBJ databases">
        <title>Convergent genome expansion in fungi linked to evolution of root-endophyte symbiosis.</title>
        <authorList>
            <consortium name="DOE Joint Genome Institute"/>
            <person name="Ke Y.-H."/>
            <person name="Bonito G."/>
            <person name="Liao H.-L."/>
            <person name="Looney B."/>
            <person name="Rojas-Flechas A."/>
            <person name="Nash J."/>
            <person name="Hameed K."/>
            <person name="Schadt C."/>
            <person name="Martin F."/>
            <person name="Crous P.W."/>
            <person name="Miettinen O."/>
            <person name="Magnuson J.K."/>
            <person name="Labbe J."/>
            <person name="Jacobson D."/>
            <person name="Doktycz M.J."/>
            <person name="Veneault-Fourrey C."/>
            <person name="Kuo A."/>
            <person name="Mondo S."/>
            <person name="Calhoun S."/>
            <person name="Riley R."/>
            <person name="Ohm R."/>
            <person name="LaButti K."/>
            <person name="Andreopoulos B."/>
            <person name="Pangilinan J."/>
            <person name="Nolan M."/>
            <person name="Tritt A."/>
            <person name="Clum A."/>
            <person name="Lipzen A."/>
            <person name="Daum C."/>
            <person name="Barry K."/>
            <person name="Grigoriev I.V."/>
            <person name="Vilgalys R."/>
        </authorList>
    </citation>
    <scope>NUCLEOTIDE SEQUENCE</scope>
    <source>
        <strain evidence="1">PMI_201</strain>
    </source>
</reference>
<gene>
    <name evidence="1" type="ORF">BGW36DRAFT_430607</name>
</gene>
<dbReference type="InterPro" id="IPR029063">
    <property type="entry name" value="SAM-dependent_MTases_sf"/>
</dbReference>
<dbReference type="SUPFAM" id="SSF53335">
    <property type="entry name" value="S-adenosyl-L-methionine-dependent methyltransferases"/>
    <property type="match status" value="1"/>
</dbReference>
<dbReference type="RefSeq" id="XP_046068735.1">
    <property type="nucleotide sequence ID" value="XM_046220864.1"/>
</dbReference>
<dbReference type="GeneID" id="70251151"/>
<dbReference type="EMBL" id="JAJTJA010000010">
    <property type="protein sequence ID" value="KAH8692862.1"/>
    <property type="molecule type" value="Genomic_DNA"/>
</dbReference>
<organism evidence="1 2">
    <name type="scientific">Talaromyces proteolyticus</name>
    <dbReference type="NCBI Taxonomy" id="1131652"/>
    <lineage>
        <taxon>Eukaryota</taxon>
        <taxon>Fungi</taxon>
        <taxon>Dikarya</taxon>
        <taxon>Ascomycota</taxon>
        <taxon>Pezizomycotina</taxon>
        <taxon>Eurotiomycetes</taxon>
        <taxon>Eurotiomycetidae</taxon>
        <taxon>Eurotiales</taxon>
        <taxon>Trichocomaceae</taxon>
        <taxon>Talaromyces</taxon>
        <taxon>Talaromyces sect. Bacilispori</taxon>
    </lineage>
</organism>
<evidence type="ECO:0000313" key="1">
    <source>
        <dbReference type="EMBL" id="KAH8692862.1"/>
    </source>
</evidence>
<sequence>MGYHIHPDIAARLLPNARTADIGTGTGRNSSNLEIFFLDARQPIIPELEGTYDLVHVRLLAMGLLQSDWRPVVSNLTCLLKPGRALQWEECNFLTATHQGTNPATTFEAVRTIENLLLDAFSKHFVWAGVLF</sequence>
<dbReference type="Proteomes" id="UP001201262">
    <property type="component" value="Unassembled WGS sequence"/>
</dbReference>
<dbReference type="AlphaFoldDB" id="A0AAD4KLA6"/>
<protein>
    <submittedName>
        <fullName evidence="1">Uncharacterized protein</fullName>
    </submittedName>
</protein>
<comment type="caution">
    <text evidence="1">The sequence shown here is derived from an EMBL/GenBank/DDBJ whole genome shotgun (WGS) entry which is preliminary data.</text>
</comment>
<name>A0AAD4KLA6_9EURO</name>
<proteinExistence type="predicted"/>
<evidence type="ECO:0000313" key="2">
    <source>
        <dbReference type="Proteomes" id="UP001201262"/>
    </source>
</evidence>
<accession>A0AAD4KLA6</accession>